<dbReference type="OrthoDB" id="79171at2759"/>
<dbReference type="AlphaFoldDB" id="A0A1Y1VKP5"/>
<feature type="region of interest" description="Disordered" evidence="3">
    <location>
        <begin position="168"/>
        <end position="194"/>
    </location>
</feature>
<evidence type="ECO:0000313" key="6">
    <source>
        <dbReference type="Proteomes" id="UP000193719"/>
    </source>
</evidence>
<evidence type="ECO:0000256" key="1">
    <source>
        <dbReference type="ARBA" id="ARBA00004123"/>
    </source>
</evidence>
<keyword evidence="6" id="KW-1185">Reference proteome</keyword>
<dbReference type="Gene3D" id="2.30.30.140">
    <property type="match status" value="1"/>
</dbReference>
<protein>
    <recommendedName>
        <fullName evidence="4">Tudor domain-containing protein</fullName>
    </recommendedName>
</protein>
<gene>
    <name evidence="5" type="ORF">BCR36DRAFT_133224</name>
</gene>
<dbReference type="PANTHER" id="PTHR46297">
    <property type="entry name" value="ZINC FINGER CCCH-TYPE WITH G PATCH DOMAIN-CONTAINING PROTEIN"/>
    <property type="match status" value="1"/>
</dbReference>
<comment type="subcellular location">
    <subcellularLocation>
        <location evidence="1">Nucleus</location>
    </subcellularLocation>
</comment>
<name>A0A1Y1VKP5_9FUNG</name>
<feature type="compositionally biased region" description="Polar residues" evidence="3">
    <location>
        <begin position="67"/>
        <end position="77"/>
    </location>
</feature>
<evidence type="ECO:0000256" key="3">
    <source>
        <dbReference type="SAM" id="MobiDB-lite"/>
    </source>
</evidence>
<dbReference type="Proteomes" id="UP000193719">
    <property type="component" value="Unassembled WGS sequence"/>
</dbReference>
<dbReference type="PROSITE" id="PS50304">
    <property type="entry name" value="TUDOR"/>
    <property type="match status" value="1"/>
</dbReference>
<evidence type="ECO:0000259" key="4">
    <source>
        <dbReference type="PROSITE" id="PS50304"/>
    </source>
</evidence>
<keyword evidence="2" id="KW-0539">Nucleus</keyword>
<evidence type="ECO:0000313" key="5">
    <source>
        <dbReference type="EMBL" id="ORX57686.1"/>
    </source>
</evidence>
<dbReference type="SUPFAM" id="SSF63748">
    <property type="entry name" value="Tudor/PWWP/MBT"/>
    <property type="match status" value="1"/>
</dbReference>
<feature type="domain" description="Tudor" evidence="4">
    <location>
        <begin position="83"/>
        <end position="142"/>
    </location>
</feature>
<dbReference type="GO" id="GO:0005634">
    <property type="term" value="C:nucleus"/>
    <property type="evidence" value="ECO:0007669"/>
    <property type="project" value="UniProtKB-SubCell"/>
</dbReference>
<organism evidence="5 6">
    <name type="scientific">Piromyces finnis</name>
    <dbReference type="NCBI Taxonomy" id="1754191"/>
    <lineage>
        <taxon>Eukaryota</taxon>
        <taxon>Fungi</taxon>
        <taxon>Fungi incertae sedis</taxon>
        <taxon>Chytridiomycota</taxon>
        <taxon>Chytridiomycota incertae sedis</taxon>
        <taxon>Neocallimastigomycetes</taxon>
        <taxon>Neocallimastigales</taxon>
        <taxon>Neocallimastigaceae</taxon>
        <taxon>Piromyces</taxon>
    </lineage>
</organism>
<dbReference type="SMART" id="SM00333">
    <property type="entry name" value="TUDOR"/>
    <property type="match status" value="1"/>
</dbReference>
<dbReference type="Pfam" id="PF00567">
    <property type="entry name" value="TUDOR"/>
    <property type="match status" value="1"/>
</dbReference>
<accession>A0A1Y1VKP5</accession>
<comment type="caution">
    <text evidence="5">The sequence shown here is derived from an EMBL/GenBank/DDBJ whole genome shotgun (WGS) entry which is preliminary data.</text>
</comment>
<feature type="compositionally biased region" description="Polar residues" evidence="3">
    <location>
        <begin position="46"/>
        <end position="60"/>
    </location>
</feature>
<reference evidence="5 6" key="1">
    <citation type="submission" date="2016-08" db="EMBL/GenBank/DDBJ databases">
        <title>Genomes of anaerobic fungi encode conserved fungal cellulosomes for biomass hydrolysis.</title>
        <authorList>
            <consortium name="DOE Joint Genome Institute"/>
            <person name="Haitjema C.H."/>
            <person name="Gilmore S.P."/>
            <person name="Henske J.K."/>
            <person name="Solomon K.V."/>
            <person name="De Groot R."/>
            <person name="Kuo A."/>
            <person name="Mondo S.J."/>
            <person name="Salamov A.A."/>
            <person name="Labutti K."/>
            <person name="Zhao Z."/>
            <person name="Chiniquy J."/>
            <person name="Barry K."/>
            <person name="Brewer H.M."/>
            <person name="Purvine S.O."/>
            <person name="Wright A.T."/>
            <person name="Boxma B."/>
            <person name="Van Alen T."/>
            <person name="Hackstein J.H."/>
            <person name="Baker S.E."/>
            <person name="Grigoriev I.V."/>
            <person name="O'Malley M.A."/>
        </authorList>
    </citation>
    <scope>NUCLEOTIDE SEQUENCE [LARGE SCALE GENOMIC DNA]</scope>
    <source>
        <strain evidence="6">finn</strain>
    </source>
</reference>
<dbReference type="CDD" id="cd21182">
    <property type="entry name" value="Tudor_SMN_SPF30-like"/>
    <property type="match status" value="1"/>
</dbReference>
<dbReference type="STRING" id="1754191.A0A1Y1VKP5"/>
<sequence length="250" mass="28267">MSEDLETYQFQLDQVNEAIEKDPENTELQKLRDDLLQLVNLLKASTEASSNENSKQSTESSSKHHSNVNTQSETNTKNHNKKKLEKGSVVMAKWSVDKQYYEATILNVISPTSYQIVFNGYGNEEIVSDNDIKEIISKAETAPAPSTDSNNKKRSYSTIIAAPSTELTNPHAVDPEKKKKLKKKKEANISKKEQEQVQKQKAWNLFAKSNSKISRNSSIFKTPTEYNGKVGFSGSGRPMTKFSERKKHIY</sequence>
<dbReference type="InterPro" id="IPR002999">
    <property type="entry name" value="Tudor"/>
</dbReference>
<proteinExistence type="predicted"/>
<feature type="region of interest" description="Disordered" evidence="3">
    <location>
        <begin position="229"/>
        <end position="250"/>
    </location>
</feature>
<feature type="region of interest" description="Disordered" evidence="3">
    <location>
        <begin position="46"/>
        <end position="84"/>
    </location>
</feature>
<evidence type="ECO:0000256" key="2">
    <source>
        <dbReference type="ARBA" id="ARBA00023242"/>
    </source>
</evidence>
<dbReference type="EMBL" id="MCFH01000005">
    <property type="protein sequence ID" value="ORX57686.1"/>
    <property type="molecule type" value="Genomic_DNA"/>
</dbReference>
<reference evidence="5 6" key="2">
    <citation type="submission" date="2016-08" db="EMBL/GenBank/DDBJ databases">
        <title>Pervasive Adenine N6-methylation of Active Genes in Fungi.</title>
        <authorList>
            <consortium name="DOE Joint Genome Institute"/>
            <person name="Mondo S.J."/>
            <person name="Dannebaum R.O."/>
            <person name="Kuo R.C."/>
            <person name="Labutti K."/>
            <person name="Haridas S."/>
            <person name="Kuo A."/>
            <person name="Salamov A."/>
            <person name="Ahrendt S.R."/>
            <person name="Lipzen A."/>
            <person name="Sullivan W."/>
            <person name="Andreopoulos W.B."/>
            <person name="Clum A."/>
            <person name="Lindquist E."/>
            <person name="Daum C."/>
            <person name="Ramamoorthy G.K."/>
            <person name="Gryganskyi A."/>
            <person name="Culley D."/>
            <person name="Magnuson J.K."/>
            <person name="James T.Y."/>
            <person name="O'Malley M.A."/>
            <person name="Stajich J.E."/>
            <person name="Spatafora J.W."/>
            <person name="Visel A."/>
            <person name="Grigoriev I.V."/>
        </authorList>
    </citation>
    <scope>NUCLEOTIDE SEQUENCE [LARGE SCALE GENOMIC DNA]</scope>
    <source>
        <strain evidence="6">finn</strain>
    </source>
</reference>